<dbReference type="InterPro" id="IPR024984">
    <property type="entry name" value="DUF3888"/>
</dbReference>
<proteinExistence type="predicted"/>
<gene>
    <name evidence="1" type="ORF">Z969_08480</name>
</gene>
<name>A0AA89CUE3_CLONO</name>
<evidence type="ECO:0000313" key="1">
    <source>
        <dbReference type="EMBL" id="KGN01473.1"/>
    </source>
</evidence>
<dbReference type="Pfam" id="PF13027">
    <property type="entry name" value="DUF3888"/>
    <property type="match status" value="1"/>
</dbReference>
<dbReference type="EMBL" id="JDRX01000021">
    <property type="protein sequence ID" value="KGN01473.1"/>
    <property type="molecule type" value="Genomic_DNA"/>
</dbReference>
<comment type="caution">
    <text evidence="1">The sequence shown here is derived from an EMBL/GenBank/DDBJ whole genome shotgun (WGS) entry which is preliminary data.</text>
</comment>
<protein>
    <recommendedName>
        <fullName evidence="3">DUF3888 domain-containing protein</fullName>
    </recommendedName>
</protein>
<sequence length="130" mass="14772">MDNMKKIMGQLMSILLMIFFINPVAFAFEKDGDKDAYNDFLITLLGSNIVSTLNEYYGEPRVFNLKGAKILELKKVEEDGLYFVVTLTVRNSDRKTNSKNAIDTMILASTIDGIHVIDFKHIDEPMCKTI</sequence>
<dbReference type="AlphaFoldDB" id="A0AA89CUE3"/>
<evidence type="ECO:0008006" key="3">
    <source>
        <dbReference type="Google" id="ProtNLM"/>
    </source>
</evidence>
<accession>A0AA89CUE3</accession>
<organism evidence="1 2">
    <name type="scientific">Clostridium novyi A str. 4570</name>
    <dbReference type="NCBI Taxonomy" id="1444290"/>
    <lineage>
        <taxon>Bacteria</taxon>
        <taxon>Bacillati</taxon>
        <taxon>Bacillota</taxon>
        <taxon>Clostridia</taxon>
        <taxon>Eubacteriales</taxon>
        <taxon>Clostridiaceae</taxon>
        <taxon>Clostridium</taxon>
    </lineage>
</organism>
<reference evidence="1 2" key="1">
    <citation type="submission" date="2014-01" db="EMBL/GenBank/DDBJ databases">
        <title>Plasmidome dynamics in the species complex Clostridium novyi sensu lato converts strains of independent lineages into distinctly different pathogens.</title>
        <authorList>
            <person name="Skarin H."/>
            <person name="Segerman B."/>
        </authorList>
    </citation>
    <scope>NUCLEOTIDE SEQUENCE [LARGE SCALE GENOMIC DNA]</scope>
    <source>
        <strain evidence="1 2">4570</strain>
    </source>
</reference>
<evidence type="ECO:0000313" key="2">
    <source>
        <dbReference type="Proteomes" id="UP000030016"/>
    </source>
</evidence>
<dbReference type="Proteomes" id="UP000030016">
    <property type="component" value="Unassembled WGS sequence"/>
</dbReference>